<dbReference type="PANTHER" id="PTHR13593">
    <property type="match status" value="1"/>
</dbReference>
<name>A0A8K0T6F8_9PEZI</name>
<dbReference type="Pfam" id="PF00388">
    <property type="entry name" value="PI-PLC-X"/>
    <property type="match status" value="1"/>
</dbReference>
<reference evidence="2" key="1">
    <citation type="journal article" date="2021" name="Nat. Commun.">
        <title>Genetic determinants of endophytism in the Arabidopsis root mycobiome.</title>
        <authorList>
            <person name="Mesny F."/>
            <person name="Miyauchi S."/>
            <person name="Thiergart T."/>
            <person name="Pickel B."/>
            <person name="Atanasova L."/>
            <person name="Karlsson M."/>
            <person name="Huettel B."/>
            <person name="Barry K.W."/>
            <person name="Haridas S."/>
            <person name="Chen C."/>
            <person name="Bauer D."/>
            <person name="Andreopoulos W."/>
            <person name="Pangilinan J."/>
            <person name="LaButti K."/>
            <person name="Riley R."/>
            <person name="Lipzen A."/>
            <person name="Clum A."/>
            <person name="Drula E."/>
            <person name="Henrissat B."/>
            <person name="Kohler A."/>
            <person name="Grigoriev I.V."/>
            <person name="Martin F.M."/>
            <person name="Hacquard S."/>
        </authorList>
    </citation>
    <scope>NUCLEOTIDE SEQUENCE</scope>
    <source>
        <strain evidence="2">MPI-CAGE-AT-0016</strain>
    </source>
</reference>
<dbReference type="SMART" id="SM00148">
    <property type="entry name" value="PLCXc"/>
    <property type="match status" value="1"/>
</dbReference>
<gene>
    <name evidence="2" type="ORF">B0T11DRAFT_232337</name>
</gene>
<dbReference type="GO" id="GO:0008081">
    <property type="term" value="F:phosphoric diester hydrolase activity"/>
    <property type="evidence" value="ECO:0007669"/>
    <property type="project" value="InterPro"/>
</dbReference>
<comment type="caution">
    <text evidence="2">The sequence shown here is derived from an EMBL/GenBank/DDBJ whole genome shotgun (WGS) entry which is preliminary data.</text>
</comment>
<evidence type="ECO:0000313" key="2">
    <source>
        <dbReference type="EMBL" id="KAH7349298.1"/>
    </source>
</evidence>
<evidence type="ECO:0000259" key="1">
    <source>
        <dbReference type="SMART" id="SM00148"/>
    </source>
</evidence>
<dbReference type="Proteomes" id="UP000813385">
    <property type="component" value="Unassembled WGS sequence"/>
</dbReference>
<accession>A0A8K0T6F8</accession>
<dbReference type="PROSITE" id="PS50007">
    <property type="entry name" value="PIPLC_X_DOMAIN"/>
    <property type="match status" value="1"/>
</dbReference>
<dbReference type="GO" id="GO:0006629">
    <property type="term" value="P:lipid metabolic process"/>
    <property type="evidence" value="ECO:0007669"/>
    <property type="project" value="InterPro"/>
</dbReference>
<sequence length="394" mass="43883">MLIVPRADDQTTLKDGALDKVLTDAHEVWGTPRITGRCSKPSRGEWMKALADSTPIAALNIPGTHDTATWNYSLATQDALRHITRFNGNDLRHPLEYRCHWSSIQSSLEVGVRFFDLRYAFDLTDTDLVFWHNEALVSQRSSVEDVLFAFWDWLDAHPSETLLLSFMYQGRTKAGASHSAAVQSRLFDILTSDVAKKYILQQRGELPTLGRARGKAILVRRFTLDRLDPSFDAALPGIHLAEGWSDNGKAIELVYNKTTGATAHIEDYYTPEDLPEDATTVQNIEAKVNVTAAHLEKAATEYADSLFITFASGGRISANPPVYPETMAVGNGTDVTPRGGVNHQLVPVLESLRGKRKGVVMLDFFEEPQDLVELILDLWGRGQRVCYAAFAHRL</sequence>
<feature type="domain" description="Phosphatidylinositol-specific phospholipase C X" evidence="1">
    <location>
        <begin position="52"/>
        <end position="221"/>
    </location>
</feature>
<proteinExistence type="predicted"/>
<protein>
    <submittedName>
        <fullName evidence="2">PLC-like phosphodiesterase</fullName>
    </submittedName>
</protein>
<dbReference type="Gene3D" id="3.20.20.190">
    <property type="entry name" value="Phosphatidylinositol (PI) phosphodiesterase"/>
    <property type="match status" value="1"/>
</dbReference>
<dbReference type="AlphaFoldDB" id="A0A8K0T6F8"/>
<dbReference type="InterPro" id="IPR017946">
    <property type="entry name" value="PLC-like_Pdiesterase_TIM-brl"/>
</dbReference>
<dbReference type="InterPro" id="IPR051057">
    <property type="entry name" value="PI-PLC_domain"/>
</dbReference>
<keyword evidence="3" id="KW-1185">Reference proteome</keyword>
<dbReference type="SUPFAM" id="SSF51695">
    <property type="entry name" value="PLC-like phosphodiesterases"/>
    <property type="match status" value="1"/>
</dbReference>
<dbReference type="InterPro" id="IPR000909">
    <property type="entry name" value="PLipase_C_PInositol-sp_X_dom"/>
</dbReference>
<dbReference type="EMBL" id="JAGPXD010000006">
    <property type="protein sequence ID" value="KAH7349298.1"/>
    <property type="molecule type" value="Genomic_DNA"/>
</dbReference>
<evidence type="ECO:0000313" key="3">
    <source>
        <dbReference type="Proteomes" id="UP000813385"/>
    </source>
</evidence>
<dbReference type="PANTHER" id="PTHR13593:SF116">
    <property type="entry name" value="PLC-LIKE PHOSPHODIESTERASE"/>
    <property type="match status" value="1"/>
</dbReference>
<dbReference type="OrthoDB" id="1046782at2759"/>
<organism evidence="2 3">
    <name type="scientific">Plectosphaerella cucumerina</name>
    <dbReference type="NCBI Taxonomy" id="40658"/>
    <lineage>
        <taxon>Eukaryota</taxon>
        <taxon>Fungi</taxon>
        <taxon>Dikarya</taxon>
        <taxon>Ascomycota</taxon>
        <taxon>Pezizomycotina</taxon>
        <taxon>Sordariomycetes</taxon>
        <taxon>Hypocreomycetidae</taxon>
        <taxon>Glomerellales</taxon>
        <taxon>Plectosphaerellaceae</taxon>
        <taxon>Plectosphaerella</taxon>
    </lineage>
</organism>